<dbReference type="InterPro" id="IPR001584">
    <property type="entry name" value="Integrase_cat-core"/>
</dbReference>
<reference evidence="3 4" key="1">
    <citation type="journal article" date="2014" name="BMC Genomics">
        <title>Genome and secretome analysis of the hemibiotrophic fungal pathogen, Moniliophthora roreri, which causes frosty pod rot disease of cacao: mechanisms of the biotrophic and necrotrophic phases.</title>
        <authorList>
            <person name="Meinhardt L.W."/>
            <person name="Costa G.G.L."/>
            <person name="Thomazella D.P.T."/>
            <person name="Teixeira P.J.P.L."/>
            <person name="Carazzolle M.F."/>
            <person name="Schuster S.C."/>
            <person name="Carlson J.E."/>
            <person name="Guiltinan M.J."/>
            <person name="Mieczkowski P."/>
            <person name="Farmer A."/>
            <person name="Ramaraj T."/>
            <person name="Crozier J."/>
            <person name="Davis R.E."/>
            <person name="Shao J."/>
            <person name="Melnick R.L."/>
            <person name="Pereira G.A.G."/>
            <person name="Bailey B.A."/>
        </authorList>
    </citation>
    <scope>NUCLEOTIDE SEQUENCE [LARGE SCALE GENOMIC DNA]</scope>
    <source>
        <strain evidence="3 4">MCA 2997</strain>
    </source>
</reference>
<dbReference type="SUPFAM" id="SSF53098">
    <property type="entry name" value="Ribonuclease H-like"/>
    <property type="match status" value="1"/>
</dbReference>
<sequence>MIQSDALSCQDDHIMGEDNDNKNVILLPDSLFINVVDMELQDKLKARLGTDDFHKMALETLTTTGLPPIKLALSDWEINDSLIWYKGCIYIPDDIVLRREIMQTIHKGQPFRHPGQFGTVDLVQRDYWWLGMAKFIESFVDGCAICQQMKINTHPTCVGIQLIEATLNATPFQVITMDLVTDLPESDRFNTIMVMVDHSSSKGAIFIPCTKKLDATQAAELLLKNIYKQYGLPDKIISDQDLRFAAMVFQETMRLLGVKHAMSTAYHPQSDGETERVNQEMEIYLRMFCSKEQTEWNTYLHMAEFVHNNRTHSVTRNSPFFMIMGYHPRPLPTAFKKTPVPSVEEWLNKLQRLRGEVAGMMEIA</sequence>
<keyword evidence="4" id="KW-1185">Reference proteome</keyword>
<dbReference type="OrthoDB" id="2273864at2759"/>
<dbReference type="EMBL" id="AWSO01000886">
    <property type="protein sequence ID" value="ESK86779.1"/>
    <property type="molecule type" value="Genomic_DNA"/>
</dbReference>
<organism evidence="3 4">
    <name type="scientific">Moniliophthora roreri (strain MCA 2997)</name>
    <name type="common">Cocoa frosty pod rot fungus</name>
    <name type="synonym">Crinipellis roreri</name>
    <dbReference type="NCBI Taxonomy" id="1381753"/>
    <lineage>
        <taxon>Eukaryota</taxon>
        <taxon>Fungi</taxon>
        <taxon>Dikarya</taxon>
        <taxon>Basidiomycota</taxon>
        <taxon>Agaricomycotina</taxon>
        <taxon>Agaricomycetes</taxon>
        <taxon>Agaricomycetidae</taxon>
        <taxon>Agaricales</taxon>
        <taxon>Marasmiineae</taxon>
        <taxon>Marasmiaceae</taxon>
        <taxon>Moniliophthora</taxon>
    </lineage>
</organism>
<dbReference type="PANTHER" id="PTHR37984:SF5">
    <property type="entry name" value="PROTEIN NYNRIN-LIKE"/>
    <property type="match status" value="1"/>
</dbReference>
<dbReference type="Proteomes" id="UP000017559">
    <property type="component" value="Unassembled WGS sequence"/>
</dbReference>
<dbReference type="PROSITE" id="PS50994">
    <property type="entry name" value="INTEGRASE"/>
    <property type="match status" value="1"/>
</dbReference>
<dbReference type="InterPro" id="IPR041588">
    <property type="entry name" value="Integrase_H2C2"/>
</dbReference>
<protein>
    <submittedName>
        <fullName evidence="3">Pro-pol protein</fullName>
    </submittedName>
</protein>
<dbReference type="Gene3D" id="3.30.420.10">
    <property type="entry name" value="Ribonuclease H-like superfamily/Ribonuclease H"/>
    <property type="match status" value="1"/>
</dbReference>
<proteinExistence type="predicted"/>
<dbReference type="InterPro" id="IPR012337">
    <property type="entry name" value="RNaseH-like_sf"/>
</dbReference>
<accession>V2Y541</accession>
<evidence type="ECO:0000256" key="1">
    <source>
        <dbReference type="ARBA" id="ARBA00022884"/>
    </source>
</evidence>
<keyword evidence="1" id="KW-0694">RNA-binding</keyword>
<dbReference type="GO" id="GO:0015074">
    <property type="term" value="P:DNA integration"/>
    <property type="evidence" value="ECO:0007669"/>
    <property type="project" value="InterPro"/>
</dbReference>
<comment type="caution">
    <text evidence="3">The sequence shown here is derived from an EMBL/GenBank/DDBJ whole genome shotgun (WGS) entry which is preliminary data.</text>
</comment>
<name>V2Y541_MONRO</name>
<dbReference type="InterPro" id="IPR050951">
    <property type="entry name" value="Retrovirus_Pol_polyprotein"/>
</dbReference>
<evidence type="ECO:0000259" key="2">
    <source>
        <dbReference type="PROSITE" id="PS50994"/>
    </source>
</evidence>
<feature type="domain" description="Integrase catalytic" evidence="2">
    <location>
        <begin position="167"/>
        <end position="327"/>
    </location>
</feature>
<dbReference type="HOGENOM" id="CLU_000384_9_2_1"/>
<dbReference type="GO" id="GO:0003723">
    <property type="term" value="F:RNA binding"/>
    <property type="evidence" value="ECO:0007669"/>
    <property type="project" value="UniProtKB-KW"/>
</dbReference>
<dbReference type="InterPro" id="IPR036397">
    <property type="entry name" value="RNaseH_sf"/>
</dbReference>
<dbReference type="Gene3D" id="1.10.340.70">
    <property type="match status" value="1"/>
</dbReference>
<gene>
    <name evidence="3" type="ORF">Moror_15157</name>
</gene>
<dbReference type="Pfam" id="PF00665">
    <property type="entry name" value="rve"/>
    <property type="match status" value="1"/>
</dbReference>
<dbReference type="KEGG" id="mrr:Moror_15157"/>
<dbReference type="FunFam" id="3.30.420.10:FF:000032">
    <property type="entry name" value="Retrovirus-related Pol polyprotein from transposon 297-like Protein"/>
    <property type="match status" value="1"/>
</dbReference>
<evidence type="ECO:0000313" key="4">
    <source>
        <dbReference type="Proteomes" id="UP000017559"/>
    </source>
</evidence>
<dbReference type="PANTHER" id="PTHR37984">
    <property type="entry name" value="PROTEIN CBG26694"/>
    <property type="match status" value="1"/>
</dbReference>
<dbReference type="GO" id="GO:0005634">
    <property type="term" value="C:nucleus"/>
    <property type="evidence" value="ECO:0007669"/>
    <property type="project" value="UniProtKB-ARBA"/>
</dbReference>
<evidence type="ECO:0000313" key="3">
    <source>
        <dbReference type="EMBL" id="ESK86779.1"/>
    </source>
</evidence>
<dbReference type="Pfam" id="PF17921">
    <property type="entry name" value="Integrase_H2C2"/>
    <property type="match status" value="1"/>
</dbReference>
<dbReference type="AlphaFoldDB" id="V2Y541"/>